<evidence type="ECO:0000256" key="1">
    <source>
        <dbReference type="SAM" id="MobiDB-lite"/>
    </source>
</evidence>
<evidence type="ECO:0000313" key="2">
    <source>
        <dbReference type="EMBL" id="SPO01183.1"/>
    </source>
</evidence>
<comment type="caution">
    <text evidence="2">The sequence shown here is derived from an EMBL/GenBank/DDBJ whole genome shotgun (WGS) entry which is preliminary data.</text>
</comment>
<accession>A0AAE8SU24</accession>
<sequence>MATRIPQPERTPPRYRVRPNYARWSEPLPYPAVALVIAQHLFLSHCGRYWAWLIVGTFYDRNDEALWRAEVFMAMNPGEEDDGRSSAGDVEGDELSEAGESEEHEEESGYEFETLVSDSNSDSGGASSWLGDDSADDGEESGHDSQGESHDIPRSQALAQLYRNSGARISHIRAQRPPPPPDTHPHFRQPYRHLAPGIYSPPPQWDPTRQGAVPGHWNAAYDNTLGWVSYFQPRIEN</sequence>
<organism evidence="2 3">
    <name type="scientific">Cephalotrichum gorgonifer</name>
    <dbReference type="NCBI Taxonomy" id="2041049"/>
    <lineage>
        <taxon>Eukaryota</taxon>
        <taxon>Fungi</taxon>
        <taxon>Dikarya</taxon>
        <taxon>Ascomycota</taxon>
        <taxon>Pezizomycotina</taxon>
        <taxon>Sordariomycetes</taxon>
        <taxon>Hypocreomycetidae</taxon>
        <taxon>Microascales</taxon>
        <taxon>Microascaceae</taxon>
        <taxon>Cephalotrichum</taxon>
    </lineage>
</organism>
<reference evidence="2" key="1">
    <citation type="submission" date="2018-03" db="EMBL/GenBank/DDBJ databases">
        <authorList>
            <person name="Guldener U."/>
        </authorList>
    </citation>
    <scope>NUCLEOTIDE SEQUENCE</scope>
</reference>
<evidence type="ECO:0000313" key="3">
    <source>
        <dbReference type="Proteomes" id="UP001187682"/>
    </source>
</evidence>
<dbReference type="AlphaFoldDB" id="A0AAE8SU24"/>
<feature type="compositionally biased region" description="Basic and acidic residues" evidence="1">
    <location>
        <begin position="140"/>
        <end position="153"/>
    </location>
</feature>
<proteinExistence type="predicted"/>
<feature type="region of interest" description="Disordered" evidence="1">
    <location>
        <begin position="167"/>
        <end position="211"/>
    </location>
</feature>
<name>A0AAE8SU24_9PEZI</name>
<protein>
    <submittedName>
        <fullName evidence="2">Uncharacterized protein</fullName>
    </submittedName>
</protein>
<feature type="compositionally biased region" description="Acidic residues" evidence="1">
    <location>
        <begin position="90"/>
        <end position="110"/>
    </location>
</feature>
<feature type="compositionally biased region" description="Low complexity" evidence="1">
    <location>
        <begin position="111"/>
        <end position="132"/>
    </location>
</feature>
<dbReference type="EMBL" id="ONZQ02000004">
    <property type="protein sequence ID" value="SPO01183.1"/>
    <property type="molecule type" value="Genomic_DNA"/>
</dbReference>
<gene>
    <name evidence="2" type="ORF">DNG_03930</name>
</gene>
<feature type="region of interest" description="Disordered" evidence="1">
    <location>
        <begin position="77"/>
        <end position="153"/>
    </location>
</feature>
<dbReference type="Proteomes" id="UP001187682">
    <property type="component" value="Unassembled WGS sequence"/>
</dbReference>
<keyword evidence="3" id="KW-1185">Reference proteome</keyword>